<reference evidence="2" key="1">
    <citation type="journal article" date="2020" name="Stud. Mycol.">
        <title>101 Dothideomycetes genomes: a test case for predicting lifestyles and emergence of pathogens.</title>
        <authorList>
            <person name="Haridas S."/>
            <person name="Albert R."/>
            <person name="Binder M."/>
            <person name="Bloem J."/>
            <person name="Labutti K."/>
            <person name="Salamov A."/>
            <person name="Andreopoulos B."/>
            <person name="Baker S."/>
            <person name="Barry K."/>
            <person name="Bills G."/>
            <person name="Bluhm B."/>
            <person name="Cannon C."/>
            <person name="Castanera R."/>
            <person name="Culley D."/>
            <person name="Daum C."/>
            <person name="Ezra D."/>
            <person name="Gonzalez J."/>
            <person name="Henrissat B."/>
            <person name="Kuo A."/>
            <person name="Liang C."/>
            <person name="Lipzen A."/>
            <person name="Lutzoni F."/>
            <person name="Magnuson J."/>
            <person name="Mondo S."/>
            <person name="Nolan M."/>
            <person name="Ohm R."/>
            <person name="Pangilinan J."/>
            <person name="Park H.-J."/>
            <person name="Ramirez L."/>
            <person name="Alfaro M."/>
            <person name="Sun H."/>
            <person name="Tritt A."/>
            <person name="Yoshinaga Y."/>
            <person name="Zwiers L.-H."/>
            <person name="Turgeon B."/>
            <person name="Goodwin S."/>
            <person name="Spatafora J."/>
            <person name="Crous P."/>
            <person name="Grigoriev I."/>
        </authorList>
    </citation>
    <scope>NUCLEOTIDE SEQUENCE</scope>
    <source>
        <strain evidence="2">CBS 121167</strain>
    </source>
</reference>
<dbReference type="RefSeq" id="XP_033401491.1">
    <property type="nucleotide sequence ID" value="XM_033535223.1"/>
</dbReference>
<dbReference type="Proteomes" id="UP000799438">
    <property type="component" value="Unassembled WGS sequence"/>
</dbReference>
<evidence type="ECO:0000313" key="2">
    <source>
        <dbReference type="EMBL" id="KAF2145779.1"/>
    </source>
</evidence>
<organism evidence="2 3">
    <name type="scientific">Aplosporella prunicola CBS 121167</name>
    <dbReference type="NCBI Taxonomy" id="1176127"/>
    <lineage>
        <taxon>Eukaryota</taxon>
        <taxon>Fungi</taxon>
        <taxon>Dikarya</taxon>
        <taxon>Ascomycota</taxon>
        <taxon>Pezizomycotina</taxon>
        <taxon>Dothideomycetes</taxon>
        <taxon>Dothideomycetes incertae sedis</taxon>
        <taxon>Botryosphaeriales</taxon>
        <taxon>Aplosporellaceae</taxon>
        <taxon>Aplosporella</taxon>
    </lineage>
</organism>
<feature type="compositionally biased region" description="Polar residues" evidence="1">
    <location>
        <begin position="14"/>
        <end position="25"/>
    </location>
</feature>
<keyword evidence="3" id="KW-1185">Reference proteome</keyword>
<dbReference type="AlphaFoldDB" id="A0A6A6BNR1"/>
<sequence length="217" mass="23989">MVATSSHRGYRPPTVQSDTESNTEADNPLKSNVAVKCTSQLSDLASDSGYSSRTASTNSTGSDSARSPTENLLAPKERSMPAILKKRPHQDSVVEEYAPSQVPPQYPSSPIFPHPHQANGHGLRGPVSPYLPVIHQDRHSFIGDQAPKQNLPDPRYGPTITPAPLYEENPHEWDSEENRRPFVKKLRLPPVSLVGKGWMSSILIAKMRTMNHTHKMV</sequence>
<evidence type="ECO:0000256" key="1">
    <source>
        <dbReference type="SAM" id="MobiDB-lite"/>
    </source>
</evidence>
<dbReference type="GeneID" id="54292717"/>
<accession>A0A6A6BNR1</accession>
<feature type="region of interest" description="Disordered" evidence="1">
    <location>
        <begin position="1"/>
        <end position="81"/>
    </location>
</feature>
<protein>
    <submittedName>
        <fullName evidence="2">Uncharacterized protein</fullName>
    </submittedName>
</protein>
<feature type="compositionally biased region" description="Polar residues" evidence="1">
    <location>
        <begin position="37"/>
        <end position="70"/>
    </location>
</feature>
<gene>
    <name evidence="2" type="ORF">K452DRAFT_125377</name>
</gene>
<proteinExistence type="predicted"/>
<name>A0A6A6BNR1_9PEZI</name>
<dbReference type="EMBL" id="ML995477">
    <property type="protein sequence ID" value="KAF2145779.1"/>
    <property type="molecule type" value="Genomic_DNA"/>
</dbReference>
<evidence type="ECO:0000313" key="3">
    <source>
        <dbReference type="Proteomes" id="UP000799438"/>
    </source>
</evidence>